<dbReference type="Gene3D" id="2.60.120.10">
    <property type="entry name" value="Jelly Rolls"/>
    <property type="match status" value="1"/>
</dbReference>
<dbReference type="InterPro" id="IPR000595">
    <property type="entry name" value="cNMP-bd_dom"/>
</dbReference>
<protein>
    <submittedName>
        <fullName evidence="2">Crp/Fnr family transcriptional regulator</fullName>
    </submittedName>
</protein>
<reference evidence="3" key="1">
    <citation type="journal article" date="2019" name="Int. J. Syst. Evol. Microbiol.">
        <title>The Global Catalogue of Microorganisms (GCM) 10K type strain sequencing project: providing services to taxonomists for standard genome sequencing and annotation.</title>
        <authorList>
            <consortium name="The Broad Institute Genomics Platform"/>
            <consortium name="The Broad Institute Genome Sequencing Center for Infectious Disease"/>
            <person name="Wu L."/>
            <person name="Ma J."/>
        </authorList>
    </citation>
    <scope>NUCLEOTIDE SEQUENCE [LARGE SCALE GENOMIC DNA]</scope>
    <source>
        <strain evidence="3">KCTC 23299</strain>
    </source>
</reference>
<dbReference type="Pfam" id="PF00027">
    <property type="entry name" value="cNMP_binding"/>
    <property type="match status" value="1"/>
</dbReference>
<accession>A0ABW6AA19</accession>
<dbReference type="SUPFAM" id="SSF51206">
    <property type="entry name" value="cAMP-binding domain-like"/>
    <property type="match status" value="1"/>
</dbReference>
<comment type="caution">
    <text evidence="2">The sequence shown here is derived from an EMBL/GenBank/DDBJ whole genome shotgun (WGS) entry which is preliminary data.</text>
</comment>
<dbReference type="InterPro" id="IPR018490">
    <property type="entry name" value="cNMP-bd_dom_sf"/>
</dbReference>
<feature type="domain" description="Cyclic nucleotide-binding" evidence="1">
    <location>
        <begin position="33"/>
        <end position="140"/>
    </location>
</feature>
<gene>
    <name evidence="2" type="ORF">ACFS6H_17350</name>
</gene>
<evidence type="ECO:0000313" key="3">
    <source>
        <dbReference type="Proteomes" id="UP001597511"/>
    </source>
</evidence>
<dbReference type="Proteomes" id="UP001597511">
    <property type="component" value="Unassembled WGS sequence"/>
</dbReference>
<organism evidence="2 3">
    <name type="scientific">Terrimonas rubra</name>
    <dbReference type="NCBI Taxonomy" id="1035890"/>
    <lineage>
        <taxon>Bacteria</taxon>
        <taxon>Pseudomonadati</taxon>
        <taxon>Bacteroidota</taxon>
        <taxon>Chitinophagia</taxon>
        <taxon>Chitinophagales</taxon>
        <taxon>Chitinophagaceae</taxon>
        <taxon>Terrimonas</taxon>
    </lineage>
</organism>
<dbReference type="InterPro" id="IPR014710">
    <property type="entry name" value="RmlC-like_jellyroll"/>
</dbReference>
<proteinExistence type="predicted"/>
<dbReference type="PROSITE" id="PS50042">
    <property type="entry name" value="CNMP_BINDING_3"/>
    <property type="match status" value="1"/>
</dbReference>
<dbReference type="RefSeq" id="WP_386101915.1">
    <property type="nucleotide sequence ID" value="NZ_JBHUOZ010000003.1"/>
</dbReference>
<dbReference type="EMBL" id="JBHUOZ010000003">
    <property type="protein sequence ID" value="MFD2921496.1"/>
    <property type="molecule type" value="Genomic_DNA"/>
</dbReference>
<evidence type="ECO:0000313" key="2">
    <source>
        <dbReference type="EMBL" id="MFD2921496.1"/>
    </source>
</evidence>
<keyword evidence="3" id="KW-1185">Reference proteome</keyword>
<evidence type="ECO:0000259" key="1">
    <source>
        <dbReference type="PROSITE" id="PS50042"/>
    </source>
</evidence>
<name>A0ABW6AA19_9BACT</name>
<sequence>MANFFVRNFNPSVRLSTIQEQPIENGQKYLTELFKHYGVTDSRKIATAISYFKPRIYKRNTYFLQQNEISTKLGFIIYGAVEAFYVEDDGKNNIVMLLTEEDFFTDLRSFLHQQPTSLNMKFTEDTIALEVSYEDFSNFIQTNLDFSRAFMKIMVNVISAVNEHNMLLKMPTKNKYEYLLKMKPEVFNRFLLQNVASFLGVKQETLSRIRSSYKRKQPSVS</sequence>
<dbReference type="CDD" id="cd00038">
    <property type="entry name" value="CAP_ED"/>
    <property type="match status" value="1"/>
</dbReference>